<evidence type="ECO:0000256" key="2">
    <source>
        <dbReference type="ARBA" id="ARBA00012438"/>
    </source>
</evidence>
<keyword evidence="9" id="KW-0812">Transmembrane</keyword>
<evidence type="ECO:0000313" key="11">
    <source>
        <dbReference type="EMBL" id="GAA6407243.1"/>
    </source>
</evidence>
<evidence type="ECO:0000256" key="6">
    <source>
        <dbReference type="ARBA" id="ARBA00022777"/>
    </source>
</evidence>
<dbReference type="SMART" id="SM00387">
    <property type="entry name" value="HATPase_c"/>
    <property type="match status" value="1"/>
</dbReference>
<dbReference type="InterPro" id="IPR003594">
    <property type="entry name" value="HATPase_dom"/>
</dbReference>
<dbReference type="CDD" id="cd00075">
    <property type="entry name" value="HATPase"/>
    <property type="match status" value="1"/>
</dbReference>
<proteinExistence type="predicted"/>
<keyword evidence="9" id="KW-0472">Membrane</keyword>
<keyword evidence="8" id="KW-0902">Two-component regulatory system</keyword>
<keyword evidence="6" id="KW-0418">Kinase</keyword>
<dbReference type="InterPro" id="IPR005467">
    <property type="entry name" value="His_kinase_dom"/>
</dbReference>
<dbReference type="Pfam" id="PF02518">
    <property type="entry name" value="HATPase_c"/>
    <property type="match status" value="1"/>
</dbReference>
<dbReference type="RefSeq" id="WP_390404149.1">
    <property type="nucleotide sequence ID" value="NZ_BAABYW010000001.1"/>
</dbReference>
<dbReference type="Proteomes" id="UP001600943">
    <property type="component" value="Unassembled WGS sequence"/>
</dbReference>
<organism evidence="11 12">
    <name type="scientific">Blautia hominis</name>
    <dbReference type="NCBI Taxonomy" id="2025493"/>
    <lineage>
        <taxon>Bacteria</taxon>
        <taxon>Bacillati</taxon>
        <taxon>Bacillota</taxon>
        <taxon>Clostridia</taxon>
        <taxon>Lachnospirales</taxon>
        <taxon>Lachnospiraceae</taxon>
        <taxon>Blautia</taxon>
    </lineage>
</organism>
<feature type="transmembrane region" description="Helical" evidence="9">
    <location>
        <begin position="249"/>
        <end position="270"/>
    </location>
</feature>
<keyword evidence="12" id="KW-1185">Reference proteome</keyword>
<feature type="transmembrane region" description="Helical" evidence="9">
    <location>
        <begin position="169"/>
        <end position="190"/>
    </location>
</feature>
<dbReference type="InterPro" id="IPR036890">
    <property type="entry name" value="HATPase_C_sf"/>
</dbReference>
<dbReference type="PROSITE" id="PS50109">
    <property type="entry name" value="HIS_KIN"/>
    <property type="match status" value="1"/>
</dbReference>
<accession>A0ABQ0B759</accession>
<evidence type="ECO:0000256" key="8">
    <source>
        <dbReference type="ARBA" id="ARBA00023012"/>
    </source>
</evidence>
<evidence type="ECO:0000256" key="7">
    <source>
        <dbReference type="ARBA" id="ARBA00022840"/>
    </source>
</evidence>
<evidence type="ECO:0000256" key="4">
    <source>
        <dbReference type="ARBA" id="ARBA00022679"/>
    </source>
</evidence>
<comment type="caution">
    <text evidence="11">The sequence shown here is derived from an EMBL/GenBank/DDBJ whole genome shotgun (WGS) entry which is preliminary data.</text>
</comment>
<keyword evidence="7" id="KW-0067">ATP-binding</keyword>
<evidence type="ECO:0000256" key="9">
    <source>
        <dbReference type="SAM" id="Phobius"/>
    </source>
</evidence>
<dbReference type="Gene3D" id="3.30.565.10">
    <property type="entry name" value="Histidine kinase-like ATPase, C-terminal domain"/>
    <property type="match status" value="1"/>
</dbReference>
<evidence type="ECO:0000256" key="3">
    <source>
        <dbReference type="ARBA" id="ARBA00022553"/>
    </source>
</evidence>
<keyword evidence="3" id="KW-0597">Phosphoprotein</keyword>
<dbReference type="EMBL" id="BAABYW010000001">
    <property type="protein sequence ID" value="GAA6407243.1"/>
    <property type="molecule type" value="Genomic_DNA"/>
</dbReference>
<evidence type="ECO:0000256" key="5">
    <source>
        <dbReference type="ARBA" id="ARBA00022741"/>
    </source>
</evidence>
<feature type="transmembrane region" description="Helical" evidence="9">
    <location>
        <begin position="26"/>
        <end position="48"/>
    </location>
</feature>
<feature type="transmembrane region" description="Helical" evidence="9">
    <location>
        <begin position="86"/>
        <end position="105"/>
    </location>
</feature>
<keyword evidence="4" id="KW-0808">Transferase</keyword>
<keyword evidence="5" id="KW-0547">Nucleotide-binding</keyword>
<keyword evidence="9" id="KW-1133">Transmembrane helix</keyword>
<feature type="transmembrane region" description="Helical" evidence="9">
    <location>
        <begin position="202"/>
        <end position="229"/>
    </location>
</feature>
<sequence>MFYTIGLLLIFSIILLIFDHKSKYSWLFVIMSIGAMISFFFIILHINMFASYGSYYSRSIYYKLDYLVFTTITNTVKIPIVTNIRMMNFGIFLYLLAVTVFNFDFDKEMLRANERRSDKKGWNAKLLLFLVPVISVILSDPKISTKMYIAYHTSSKPAWNDCIYRGIEIGYKLLVLFLLLRPVYILYKYVVKTKIPFLRLRISLFAAGLLLANGIFYFFFYVGTFSISVDKVIRSGFWVFGNIEAKIPIEYLAGSPVIFLIISICMFILLSFNMDSSATLFAQKKIQKNVTLMNEVLGETLHSQKNLFFSMQILVEKIHKKVDGTMDIPEIARMEKLVSDSLSRTTEMLDGLKEVKYHYLNNSILDILDDAVMELTVPENIVLEWDKQIYEDSKVFYGMYDRYHLEKALVNVLKNSIEAIELSGKTEGKITISVSFLLRWLIIIIEDNGTGIKPREKKHIFSPHYSGKQGKMNWGLGLPYVYKVIKAHLGQIKIYSKYGRFTSVLIMLPTGKEKKQKM</sequence>
<comment type="catalytic activity">
    <reaction evidence="1">
        <text>ATP + protein L-histidine = ADP + protein N-phospho-L-histidine.</text>
        <dbReference type="EC" id="2.7.13.3"/>
    </reaction>
</comment>
<reference evidence="11 12" key="1">
    <citation type="submission" date="2024-04" db="EMBL/GenBank/DDBJ databases">
        <title>Defined microbial consortia suppress multidrug-resistant proinflammatory Enterobacteriaceae via ecological control.</title>
        <authorList>
            <person name="Furuichi M."/>
            <person name="Kawaguchi T."/>
            <person name="Pust M."/>
            <person name="Yasuma K."/>
            <person name="Plichta D."/>
            <person name="Hasegawa N."/>
            <person name="Ohya T."/>
            <person name="Bhattarai S."/>
            <person name="Sasajima S."/>
            <person name="Aoto Y."/>
            <person name="Tuganbaev T."/>
            <person name="Yaginuma M."/>
            <person name="Ueda M."/>
            <person name="Okahashi N."/>
            <person name="Amafuji K."/>
            <person name="Kiridooshi Y."/>
            <person name="Sugita K."/>
            <person name="Strazar M."/>
            <person name="Skelly A."/>
            <person name="Suda W."/>
            <person name="Hattori M."/>
            <person name="Nakamoto N."/>
            <person name="Caballero S."/>
            <person name="Norman J."/>
            <person name="Olle B."/>
            <person name="Tanoue T."/>
            <person name="Arita M."/>
            <person name="Bucci V."/>
            <person name="Atarashi K."/>
            <person name="Xavier R."/>
            <person name="Honda K."/>
        </authorList>
    </citation>
    <scope>NUCLEOTIDE SEQUENCE [LARGE SCALE GENOMIC DNA]</scope>
    <source>
        <strain evidence="12">k04-0078-D8-1</strain>
    </source>
</reference>
<dbReference type="PANTHER" id="PTHR43065">
    <property type="entry name" value="SENSOR HISTIDINE KINASE"/>
    <property type="match status" value="1"/>
</dbReference>
<dbReference type="PRINTS" id="PR00344">
    <property type="entry name" value="BCTRLSENSOR"/>
</dbReference>
<feature type="domain" description="Histidine kinase" evidence="10">
    <location>
        <begin position="401"/>
        <end position="512"/>
    </location>
</feature>
<dbReference type="SUPFAM" id="SSF55874">
    <property type="entry name" value="ATPase domain of HSP90 chaperone/DNA topoisomerase II/histidine kinase"/>
    <property type="match status" value="1"/>
</dbReference>
<dbReference type="EC" id="2.7.13.3" evidence="2"/>
<dbReference type="PANTHER" id="PTHR43065:SF10">
    <property type="entry name" value="PEROXIDE STRESS-ACTIVATED HISTIDINE KINASE MAK3"/>
    <property type="match status" value="1"/>
</dbReference>
<evidence type="ECO:0000313" key="12">
    <source>
        <dbReference type="Proteomes" id="UP001600943"/>
    </source>
</evidence>
<evidence type="ECO:0000259" key="10">
    <source>
        <dbReference type="PROSITE" id="PS50109"/>
    </source>
</evidence>
<evidence type="ECO:0000256" key="1">
    <source>
        <dbReference type="ARBA" id="ARBA00000085"/>
    </source>
</evidence>
<dbReference type="InterPro" id="IPR004358">
    <property type="entry name" value="Sig_transdc_His_kin-like_C"/>
</dbReference>
<protein>
    <recommendedName>
        <fullName evidence="2">histidine kinase</fullName>
        <ecNumber evidence="2">2.7.13.3</ecNumber>
    </recommendedName>
</protein>
<name>A0ABQ0B759_9FIRM</name>
<gene>
    <name evidence="11" type="ORF">K040078D81_13600</name>
</gene>
<feature type="transmembrane region" description="Helical" evidence="9">
    <location>
        <begin position="126"/>
        <end position="149"/>
    </location>
</feature>
<feature type="transmembrane region" description="Helical" evidence="9">
    <location>
        <begin position="60"/>
        <end position="80"/>
    </location>
</feature>